<comment type="caution">
    <text evidence="2">The sequence shown here is derived from an EMBL/GenBank/DDBJ whole genome shotgun (WGS) entry which is preliminary data.</text>
</comment>
<feature type="compositionally biased region" description="Polar residues" evidence="1">
    <location>
        <begin position="30"/>
        <end position="46"/>
    </location>
</feature>
<organism evidence="2 3">
    <name type="scientific">Ogataea polymorpha</name>
    <dbReference type="NCBI Taxonomy" id="460523"/>
    <lineage>
        <taxon>Eukaryota</taxon>
        <taxon>Fungi</taxon>
        <taxon>Dikarya</taxon>
        <taxon>Ascomycota</taxon>
        <taxon>Saccharomycotina</taxon>
        <taxon>Pichiomycetes</taxon>
        <taxon>Pichiales</taxon>
        <taxon>Pichiaceae</taxon>
        <taxon>Ogataea</taxon>
    </lineage>
</organism>
<dbReference type="EMBL" id="JAEUBD010001571">
    <property type="protein sequence ID" value="KAH3659073.1"/>
    <property type="molecule type" value="Genomic_DNA"/>
</dbReference>
<sequence>MIEIRRPQYSFKGESPKQPATAPRGINALTKENSGSVSDKSGTSETLAPDIKDWSTPDSIPPTDAKAANMMTICLFLVNFGV</sequence>
<accession>A0A9P8SXH5</accession>
<dbReference type="AlphaFoldDB" id="A0A9P8SXH5"/>
<reference evidence="2" key="1">
    <citation type="journal article" date="2021" name="Open Biol.">
        <title>Shared evolutionary footprints suggest mitochondrial oxidative damage underlies multiple complex I losses in fungi.</title>
        <authorList>
            <person name="Schikora-Tamarit M.A."/>
            <person name="Marcet-Houben M."/>
            <person name="Nosek J."/>
            <person name="Gabaldon T."/>
        </authorList>
    </citation>
    <scope>NUCLEOTIDE SEQUENCE</scope>
    <source>
        <strain evidence="2">NCAIM Y.01608</strain>
    </source>
</reference>
<gene>
    <name evidence="2" type="ORF">OGATHE_006799</name>
</gene>
<evidence type="ECO:0000313" key="3">
    <source>
        <dbReference type="Proteomes" id="UP000788993"/>
    </source>
</evidence>
<reference evidence="2" key="2">
    <citation type="submission" date="2021-01" db="EMBL/GenBank/DDBJ databases">
        <authorList>
            <person name="Schikora-Tamarit M.A."/>
        </authorList>
    </citation>
    <scope>NUCLEOTIDE SEQUENCE</scope>
    <source>
        <strain evidence="2">NCAIM Y.01608</strain>
    </source>
</reference>
<name>A0A9P8SXH5_9ASCO</name>
<proteinExistence type="predicted"/>
<feature type="region of interest" description="Disordered" evidence="1">
    <location>
        <begin position="1"/>
        <end position="61"/>
    </location>
</feature>
<protein>
    <submittedName>
        <fullName evidence="2">Uncharacterized protein</fullName>
    </submittedName>
</protein>
<evidence type="ECO:0000313" key="2">
    <source>
        <dbReference type="EMBL" id="KAH3659073.1"/>
    </source>
</evidence>
<dbReference type="Proteomes" id="UP000788993">
    <property type="component" value="Unassembled WGS sequence"/>
</dbReference>
<evidence type="ECO:0000256" key="1">
    <source>
        <dbReference type="SAM" id="MobiDB-lite"/>
    </source>
</evidence>
<keyword evidence="3" id="KW-1185">Reference proteome</keyword>